<dbReference type="RefSeq" id="WP_146203532.1">
    <property type="nucleotide sequence ID" value="NZ_QGKM01000079.1"/>
</dbReference>
<gene>
    <name evidence="2" type="ORF">DKW60_20230</name>
</gene>
<evidence type="ECO:0000313" key="3">
    <source>
        <dbReference type="Proteomes" id="UP000245539"/>
    </source>
</evidence>
<dbReference type="GO" id="GO:0005737">
    <property type="term" value="C:cytoplasm"/>
    <property type="evidence" value="ECO:0007669"/>
    <property type="project" value="TreeGrafter"/>
</dbReference>
<comment type="caution">
    <text evidence="2">The sequence shown here is derived from an EMBL/GenBank/DDBJ whole genome shotgun (WGS) entry which is preliminary data.</text>
</comment>
<dbReference type="OrthoDB" id="9808822at2"/>
<sequence>MPTHTPAAVGKTEETRIPVTVLTGFLGSGKTTLLNNLLLPSFWEGRSQTQPLTAVVMNEFGSVGIDHQLLEKIDVPIALLNGGCVCCEIQGTLLPTLKNLWMGRNNGDIPRYERIIIETTGVADPTSIMETLLRSSWVAKRMYLDGVVTTVDAVFANQQLDENFEPKILS</sequence>
<evidence type="ECO:0000259" key="1">
    <source>
        <dbReference type="Pfam" id="PF02492"/>
    </source>
</evidence>
<dbReference type="PANTHER" id="PTHR13748:SF62">
    <property type="entry name" value="COBW DOMAIN-CONTAINING PROTEIN"/>
    <property type="match status" value="1"/>
</dbReference>
<keyword evidence="3" id="KW-1185">Reference proteome</keyword>
<name>A0A317C5L6_9GAMM</name>
<dbReference type="Gene3D" id="3.40.50.300">
    <property type="entry name" value="P-loop containing nucleotide triphosphate hydrolases"/>
    <property type="match status" value="1"/>
</dbReference>
<dbReference type="InterPro" id="IPR051316">
    <property type="entry name" value="Zinc-reg_GTPase_activator"/>
</dbReference>
<dbReference type="EMBL" id="QGKM01000079">
    <property type="protein sequence ID" value="PWQ92663.1"/>
    <property type="molecule type" value="Genomic_DNA"/>
</dbReference>
<protein>
    <submittedName>
        <fullName evidence="2">GTP-binding protein</fullName>
    </submittedName>
</protein>
<dbReference type="Proteomes" id="UP000245539">
    <property type="component" value="Unassembled WGS sequence"/>
</dbReference>
<dbReference type="InterPro" id="IPR027417">
    <property type="entry name" value="P-loop_NTPase"/>
</dbReference>
<proteinExistence type="predicted"/>
<feature type="domain" description="CobW/HypB/UreG nucleotide-binding" evidence="1">
    <location>
        <begin position="18"/>
        <end position="158"/>
    </location>
</feature>
<dbReference type="AlphaFoldDB" id="A0A317C5L6"/>
<evidence type="ECO:0000313" key="2">
    <source>
        <dbReference type="EMBL" id="PWQ92663.1"/>
    </source>
</evidence>
<dbReference type="PANTHER" id="PTHR13748">
    <property type="entry name" value="COBW-RELATED"/>
    <property type="match status" value="1"/>
</dbReference>
<dbReference type="Pfam" id="PF02492">
    <property type="entry name" value="cobW"/>
    <property type="match status" value="1"/>
</dbReference>
<dbReference type="SUPFAM" id="SSF52540">
    <property type="entry name" value="P-loop containing nucleoside triphosphate hydrolases"/>
    <property type="match status" value="1"/>
</dbReference>
<dbReference type="InterPro" id="IPR003495">
    <property type="entry name" value="CobW/HypB/UreG_nucleotide-bd"/>
</dbReference>
<accession>A0A317C5L6</accession>
<feature type="non-terminal residue" evidence="2">
    <location>
        <position position="170"/>
    </location>
</feature>
<organism evidence="2 3">
    <name type="scientific">Leucothrix pacifica</name>
    <dbReference type="NCBI Taxonomy" id="1247513"/>
    <lineage>
        <taxon>Bacteria</taxon>
        <taxon>Pseudomonadati</taxon>
        <taxon>Pseudomonadota</taxon>
        <taxon>Gammaproteobacteria</taxon>
        <taxon>Thiotrichales</taxon>
        <taxon>Thiotrichaceae</taxon>
        <taxon>Leucothrix</taxon>
    </lineage>
</organism>
<reference evidence="2 3" key="1">
    <citation type="submission" date="2018-05" db="EMBL/GenBank/DDBJ databases">
        <title>Leucothrix arctica sp. nov., isolated from Arctic seawater.</title>
        <authorList>
            <person name="Choi A."/>
            <person name="Baek K."/>
        </authorList>
    </citation>
    <scope>NUCLEOTIDE SEQUENCE [LARGE SCALE GENOMIC DNA]</scope>
    <source>
        <strain evidence="2 3">JCM 18388</strain>
    </source>
</reference>